<dbReference type="PANTHER" id="PTHR33116">
    <property type="entry name" value="REVERSE TRANSCRIPTASE ZINC-BINDING DOMAIN-CONTAINING PROTEIN-RELATED-RELATED"/>
    <property type="match status" value="1"/>
</dbReference>
<feature type="non-terminal residue" evidence="3">
    <location>
        <position position="1"/>
    </location>
</feature>
<dbReference type="PANTHER" id="PTHR33116:SF86">
    <property type="entry name" value="REVERSE TRANSCRIPTASE DOMAIN-CONTAINING PROTEIN"/>
    <property type="match status" value="1"/>
</dbReference>
<reference evidence="3 4" key="1">
    <citation type="journal article" date="2018" name="Front. Plant Sci.">
        <title>Red Clover (Trifolium pratense) and Zigzag Clover (T. medium) - A Picture of Genomic Similarities and Differences.</title>
        <authorList>
            <person name="Dluhosova J."/>
            <person name="Istvanek J."/>
            <person name="Nedelnik J."/>
            <person name="Repkova J."/>
        </authorList>
    </citation>
    <scope>NUCLEOTIDE SEQUENCE [LARGE SCALE GENOMIC DNA]</scope>
    <source>
        <strain evidence="4">cv. 10/8</strain>
        <tissue evidence="3">Leaf</tissue>
    </source>
</reference>
<organism evidence="3 4">
    <name type="scientific">Trifolium medium</name>
    <dbReference type="NCBI Taxonomy" id="97028"/>
    <lineage>
        <taxon>Eukaryota</taxon>
        <taxon>Viridiplantae</taxon>
        <taxon>Streptophyta</taxon>
        <taxon>Embryophyta</taxon>
        <taxon>Tracheophyta</taxon>
        <taxon>Spermatophyta</taxon>
        <taxon>Magnoliopsida</taxon>
        <taxon>eudicotyledons</taxon>
        <taxon>Gunneridae</taxon>
        <taxon>Pentapetalae</taxon>
        <taxon>rosids</taxon>
        <taxon>fabids</taxon>
        <taxon>Fabales</taxon>
        <taxon>Fabaceae</taxon>
        <taxon>Papilionoideae</taxon>
        <taxon>50 kb inversion clade</taxon>
        <taxon>NPAAA clade</taxon>
        <taxon>Hologalegina</taxon>
        <taxon>IRL clade</taxon>
        <taxon>Trifolieae</taxon>
        <taxon>Trifolium</taxon>
    </lineage>
</organism>
<evidence type="ECO:0000313" key="4">
    <source>
        <dbReference type="Proteomes" id="UP000265520"/>
    </source>
</evidence>
<dbReference type="EMBL" id="LXQA010019669">
    <property type="protein sequence ID" value="MCH91094.1"/>
    <property type="molecule type" value="Genomic_DNA"/>
</dbReference>
<feature type="non-terminal residue" evidence="3">
    <location>
        <position position="457"/>
    </location>
</feature>
<dbReference type="Pfam" id="PF13966">
    <property type="entry name" value="zf-RVT"/>
    <property type="match status" value="1"/>
</dbReference>
<sequence>QVFNYIIDRVWKKLKGWKEKHLSFASRGTLIKAVVQVIPTYIMSCFLLPKGLCKQLESMACNFWWGSNTDRRKIHWVNWKKICKHKNRGGLGFRNSCMFNEALLAEQGWRISTQPESLVARVLKAKYFPKCHFMEAKISNISSYTWRSILQARWILKKGCFWTIGNGDRVNIWEDNWLPHQNGFKVWSKNQGNLDSNLVKDLIDPTTQQWNQNLINQIFLPFEAQQICQLPLVDTNAPDELTWFGTKEGVYTVKSGYHAVMNWNSVNIDHSGSHTLDTDPIWNHLWKQKITPKQTSLVWRILNKALPVSDNLSSKGIKCNPVCLRCNKGLETIDHVFMQCDWAKAVWFGSPMTINFNSLERNLSFTEWLSTVITNGVKECIAITAALNYNIWRARNLLVFQEKNIPVMSVIQQAMASSMEYQSLGSSRQIISKSSAPGSRGNNINWTPPPNGALKLN</sequence>
<feature type="domain" description="Reverse transcriptase zinc-binding" evidence="2">
    <location>
        <begin position="251"/>
        <end position="347"/>
    </location>
</feature>
<dbReference type="AlphaFoldDB" id="A0A392MXU4"/>
<gene>
    <name evidence="3" type="ORF">A2U01_0012019</name>
</gene>
<proteinExistence type="predicted"/>
<protein>
    <submittedName>
        <fullName evidence="3">Putative ribonuclease H protein</fullName>
    </submittedName>
</protein>
<feature type="compositionally biased region" description="Polar residues" evidence="1">
    <location>
        <begin position="431"/>
        <end position="446"/>
    </location>
</feature>
<evidence type="ECO:0000256" key="1">
    <source>
        <dbReference type="SAM" id="MobiDB-lite"/>
    </source>
</evidence>
<dbReference type="Proteomes" id="UP000265520">
    <property type="component" value="Unassembled WGS sequence"/>
</dbReference>
<feature type="region of interest" description="Disordered" evidence="1">
    <location>
        <begin position="431"/>
        <end position="457"/>
    </location>
</feature>
<dbReference type="InterPro" id="IPR026960">
    <property type="entry name" value="RVT-Znf"/>
</dbReference>
<name>A0A392MXU4_9FABA</name>
<accession>A0A392MXU4</accession>
<evidence type="ECO:0000313" key="3">
    <source>
        <dbReference type="EMBL" id="MCH91094.1"/>
    </source>
</evidence>
<keyword evidence="4" id="KW-1185">Reference proteome</keyword>
<comment type="caution">
    <text evidence="3">The sequence shown here is derived from an EMBL/GenBank/DDBJ whole genome shotgun (WGS) entry which is preliminary data.</text>
</comment>
<evidence type="ECO:0000259" key="2">
    <source>
        <dbReference type="Pfam" id="PF13966"/>
    </source>
</evidence>